<evidence type="ECO:0000256" key="12">
    <source>
        <dbReference type="ARBA" id="ARBA00022833"/>
    </source>
</evidence>
<dbReference type="GO" id="GO:0008652">
    <property type="term" value="P:amino acid biosynthetic process"/>
    <property type="evidence" value="ECO:0007669"/>
    <property type="project" value="UniProtKB-KW"/>
</dbReference>
<comment type="caution">
    <text evidence="17">Lacks conserved residue(s) required for the propagation of feature annotation.</text>
</comment>
<keyword evidence="13 17" id="KW-0520">NAD</keyword>
<comment type="function">
    <text evidence="17">Catalyzes the conversion of 3-deoxy-D-arabino-heptulosonate 7-phosphate (DAHP) to dehydroquinate (DHQ).</text>
</comment>
<keyword evidence="11 17" id="KW-0547">Nucleotide-binding</keyword>
<feature type="binding site" evidence="17">
    <location>
        <begin position="160"/>
        <end position="163"/>
    </location>
    <ligand>
        <name>NAD(+)</name>
        <dbReference type="ChEBI" id="CHEBI:57540"/>
    </ligand>
</feature>
<evidence type="ECO:0000256" key="4">
    <source>
        <dbReference type="ARBA" id="ARBA00004661"/>
    </source>
</evidence>
<evidence type="ECO:0000313" key="21">
    <source>
        <dbReference type="Proteomes" id="UP001199319"/>
    </source>
</evidence>
<dbReference type="SUPFAM" id="SSF56796">
    <property type="entry name" value="Dehydroquinate synthase-like"/>
    <property type="match status" value="1"/>
</dbReference>
<dbReference type="EMBL" id="JAJEPW010000085">
    <property type="protein sequence ID" value="MCC2130950.1"/>
    <property type="molecule type" value="Genomic_DNA"/>
</dbReference>
<organism evidence="20 21">
    <name type="scientific">Brotocaccenecus cirricatena</name>
    <dbReference type="NCBI Taxonomy" id="3064195"/>
    <lineage>
        <taxon>Bacteria</taxon>
        <taxon>Bacillati</taxon>
        <taxon>Bacillota</taxon>
        <taxon>Clostridia</taxon>
        <taxon>Eubacteriales</taxon>
        <taxon>Oscillospiraceae</taxon>
        <taxon>Brotocaccenecus</taxon>
    </lineage>
</organism>
<reference evidence="20" key="1">
    <citation type="submission" date="2021-10" db="EMBL/GenBank/DDBJ databases">
        <title>Anaerobic single-cell dispensing facilitates the cultivation of human gut bacteria.</title>
        <authorList>
            <person name="Afrizal A."/>
        </authorList>
    </citation>
    <scope>NUCLEOTIDE SEQUENCE</scope>
    <source>
        <strain evidence="20">CLA-AA-H272</strain>
    </source>
</reference>
<evidence type="ECO:0000256" key="13">
    <source>
        <dbReference type="ARBA" id="ARBA00023027"/>
    </source>
</evidence>
<keyword evidence="9 17" id="KW-0028">Amino-acid biosynthesis</keyword>
<dbReference type="Gene3D" id="3.40.50.1970">
    <property type="match status" value="1"/>
</dbReference>
<dbReference type="PANTHER" id="PTHR43622:SF7">
    <property type="entry name" value="3-DEHYDROQUINATE SYNTHASE, CHLOROPLASTIC"/>
    <property type="match status" value="1"/>
</dbReference>
<dbReference type="CDD" id="cd08195">
    <property type="entry name" value="DHQS"/>
    <property type="match status" value="1"/>
</dbReference>
<proteinExistence type="inferred from homology"/>
<evidence type="ECO:0000259" key="19">
    <source>
        <dbReference type="Pfam" id="PF24621"/>
    </source>
</evidence>
<evidence type="ECO:0000256" key="16">
    <source>
        <dbReference type="ARBA" id="ARBA00023285"/>
    </source>
</evidence>
<dbReference type="InterPro" id="IPR050071">
    <property type="entry name" value="Dehydroquinate_synthase"/>
</dbReference>
<protein>
    <recommendedName>
        <fullName evidence="7 17">3-dehydroquinate synthase</fullName>
        <shortName evidence="17">DHQS</shortName>
        <ecNumber evidence="6 17">4.2.3.4</ecNumber>
    </recommendedName>
</protein>
<dbReference type="PANTHER" id="PTHR43622">
    <property type="entry name" value="3-DEHYDROQUINATE SYNTHASE"/>
    <property type="match status" value="1"/>
</dbReference>
<dbReference type="GO" id="GO:0046872">
    <property type="term" value="F:metal ion binding"/>
    <property type="evidence" value="ECO:0007669"/>
    <property type="project" value="UniProtKB-KW"/>
</dbReference>
<keyword evidence="12 17" id="KW-0862">Zinc</keyword>
<gene>
    <name evidence="17" type="primary">aroB</name>
    <name evidence="20" type="ORF">LKD37_15840</name>
</gene>
<comment type="similarity">
    <text evidence="5 17">Belongs to the sugar phosphate cyclases superfamily. Dehydroquinate synthase family.</text>
</comment>
<evidence type="ECO:0000256" key="5">
    <source>
        <dbReference type="ARBA" id="ARBA00005412"/>
    </source>
</evidence>
<dbReference type="HAMAP" id="MF_00110">
    <property type="entry name" value="DHQ_synthase"/>
    <property type="match status" value="1"/>
</dbReference>
<evidence type="ECO:0000256" key="2">
    <source>
        <dbReference type="ARBA" id="ARBA00001911"/>
    </source>
</evidence>
<feature type="binding site" evidence="17">
    <location>
        <begin position="96"/>
        <end position="100"/>
    </location>
    <ligand>
        <name>NAD(+)</name>
        <dbReference type="ChEBI" id="CHEBI:57540"/>
    </ligand>
</feature>
<accession>A0AAE3AJ15</accession>
<evidence type="ECO:0000313" key="20">
    <source>
        <dbReference type="EMBL" id="MCC2130950.1"/>
    </source>
</evidence>
<dbReference type="Pfam" id="PF01761">
    <property type="entry name" value="DHQ_synthase"/>
    <property type="match status" value="1"/>
</dbReference>
<dbReference type="GO" id="GO:0000166">
    <property type="term" value="F:nucleotide binding"/>
    <property type="evidence" value="ECO:0007669"/>
    <property type="project" value="UniProtKB-KW"/>
</dbReference>
<dbReference type="InterPro" id="IPR030960">
    <property type="entry name" value="DHQS/DOIS_N"/>
</dbReference>
<sequence length="335" mass="35745">MRQINVSLGQRSYPILIGPGLLGRADERLNALPVKRWAVVADETAASLYAGSLGLPVYAFPAGEGSKCLAVYESLCRRMLADGFTRADGIVALGGGVAGDLAGFLAGTILRGVPLVQMPTTLLAQVDSSVGGKTGLDLPEGKNLIGCFYQPSLVLADTDCLGTLPRRQLSSGMAEVIKCGVIGDEEILRHLETAAKPDLPWLVERCCRYKAAVVARDERDGGPRRLLNFGHTFGHAYEAAGGYDAYTHGEAVAAGMMQMLRWQVSHGLGGQALLDRLTPLLERWELPVRLPWDGAADYLARDKKRAGDQVTIAVAQRAGAGRLLTVPLASLLEVE</sequence>
<dbReference type="GO" id="GO:0005737">
    <property type="term" value="C:cytoplasm"/>
    <property type="evidence" value="ECO:0007669"/>
    <property type="project" value="UniProtKB-SubCell"/>
</dbReference>
<feature type="binding site" evidence="17">
    <location>
        <position position="133"/>
    </location>
    <ligand>
        <name>NAD(+)</name>
        <dbReference type="ChEBI" id="CHEBI:57540"/>
    </ligand>
</feature>
<dbReference type="GO" id="GO:0003856">
    <property type="term" value="F:3-dehydroquinate synthase activity"/>
    <property type="evidence" value="ECO:0007669"/>
    <property type="project" value="UniProtKB-UniRule"/>
</dbReference>
<feature type="binding site" evidence="17">
    <location>
        <position position="175"/>
    </location>
    <ligand>
        <name>Zn(2+)</name>
        <dbReference type="ChEBI" id="CHEBI:29105"/>
    </ligand>
</feature>
<evidence type="ECO:0000256" key="15">
    <source>
        <dbReference type="ARBA" id="ARBA00023239"/>
    </source>
</evidence>
<comment type="cofactor">
    <cofactor evidence="17">
        <name>Co(2+)</name>
        <dbReference type="ChEBI" id="CHEBI:48828"/>
    </cofactor>
    <cofactor evidence="17">
        <name>Zn(2+)</name>
        <dbReference type="ChEBI" id="CHEBI:29105"/>
    </cofactor>
    <text evidence="17">Binds 1 divalent metal cation per subunit. Can use either Co(2+) or Zn(2+).</text>
</comment>
<feature type="binding site" evidence="17">
    <location>
        <begin position="120"/>
        <end position="121"/>
    </location>
    <ligand>
        <name>NAD(+)</name>
        <dbReference type="ChEBI" id="CHEBI:57540"/>
    </ligand>
</feature>
<evidence type="ECO:0000256" key="7">
    <source>
        <dbReference type="ARBA" id="ARBA00017684"/>
    </source>
</evidence>
<evidence type="ECO:0000256" key="11">
    <source>
        <dbReference type="ARBA" id="ARBA00022741"/>
    </source>
</evidence>
<feature type="binding site" evidence="17">
    <location>
        <position position="142"/>
    </location>
    <ligand>
        <name>NAD(+)</name>
        <dbReference type="ChEBI" id="CHEBI:57540"/>
    </ligand>
</feature>
<comment type="pathway">
    <text evidence="4 17">Metabolic intermediate biosynthesis; chorismate biosynthesis; chorismate from D-erythrose 4-phosphate and phosphoenolpyruvate: step 2/7.</text>
</comment>
<keyword evidence="10 17" id="KW-0479">Metal-binding</keyword>
<evidence type="ECO:0000256" key="14">
    <source>
        <dbReference type="ARBA" id="ARBA00023141"/>
    </source>
</evidence>
<dbReference type="InterPro" id="IPR030963">
    <property type="entry name" value="DHQ_synth_fam"/>
</dbReference>
<keyword evidence="21" id="KW-1185">Reference proteome</keyword>
<dbReference type="Gene3D" id="1.20.1090.10">
    <property type="entry name" value="Dehydroquinate synthase-like - alpha domain"/>
    <property type="match status" value="1"/>
</dbReference>
<dbReference type="InterPro" id="IPR016037">
    <property type="entry name" value="DHQ_synth_AroB"/>
</dbReference>
<dbReference type="GO" id="GO:0009423">
    <property type="term" value="P:chorismate biosynthetic process"/>
    <property type="evidence" value="ECO:0007669"/>
    <property type="project" value="UniProtKB-UniRule"/>
</dbReference>
<name>A0AAE3AJ15_9FIRM</name>
<dbReference type="InterPro" id="IPR056179">
    <property type="entry name" value="DHQS_C"/>
</dbReference>
<dbReference type="AlphaFoldDB" id="A0AAE3AJ15"/>
<comment type="catalytic activity">
    <reaction evidence="1 17">
        <text>7-phospho-2-dehydro-3-deoxy-D-arabino-heptonate = 3-dehydroquinate + phosphate</text>
        <dbReference type="Rhea" id="RHEA:21968"/>
        <dbReference type="ChEBI" id="CHEBI:32364"/>
        <dbReference type="ChEBI" id="CHEBI:43474"/>
        <dbReference type="ChEBI" id="CHEBI:58394"/>
        <dbReference type="EC" id="4.2.3.4"/>
    </reaction>
</comment>
<comment type="subcellular location">
    <subcellularLocation>
        <location evidence="3 17">Cytoplasm</location>
    </subcellularLocation>
</comment>
<keyword evidence="14 17" id="KW-0057">Aromatic amino acid biosynthesis</keyword>
<keyword evidence="15 17" id="KW-0456">Lyase</keyword>
<feature type="binding site" evidence="17">
    <location>
        <position position="231"/>
    </location>
    <ligand>
        <name>Zn(2+)</name>
        <dbReference type="ChEBI" id="CHEBI:29105"/>
    </ligand>
</feature>
<comment type="caution">
    <text evidence="20">The sequence shown here is derived from an EMBL/GenBank/DDBJ whole genome shotgun (WGS) entry which is preliminary data.</text>
</comment>
<dbReference type="EC" id="4.2.3.4" evidence="6 17"/>
<keyword evidence="16 17" id="KW-0170">Cobalt</keyword>
<evidence type="ECO:0000259" key="18">
    <source>
        <dbReference type="Pfam" id="PF01761"/>
    </source>
</evidence>
<dbReference type="GO" id="GO:0009073">
    <property type="term" value="P:aromatic amino acid family biosynthetic process"/>
    <property type="evidence" value="ECO:0007669"/>
    <property type="project" value="UniProtKB-KW"/>
</dbReference>
<dbReference type="Pfam" id="PF24621">
    <property type="entry name" value="DHQS_C"/>
    <property type="match status" value="1"/>
</dbReference>
<evidence type="ECO:0000256" key="17">
    <source>
        <dbReference type="HAMAP-Rule" id="MF_00110"/>
    </source>
</evidence>
<evidence type="ECO:0000256" key="8">
    <source>
        <dbReference type="ARBA" id="ARBA00022490"/>
    </source>
</evidence>
<comment type="cofactor">
    <cofactor evidence="2 17">
        <name>NAD(+)</name>
        <dbReference type="ChEBI" id="CHEBI:57540"/>
    </cofactor>
</comment>
<dbReference type="Proteomes" id="UP001199319">
    <property type="component" value="Unassembled WGS sequence"/>
</dbReference>
<evidence type="ECO:0000256" key="6">
    <source>
        <dbReference type="ARBA" id="ARBA00013031"/>
    </source>
</evidence>
<evidence type="ECO:0000256" key="1">
    <source>
        <dbReference type="ARBA" id="ARBA00001393"/>
    </source>
</evidence>
<keyword evidence="8 17" id="KW-0963">Cytoplasm</keyword>
<dbReference type="PIRSF" id="PIRSF001455">
    <property type="entry name" value="DHQ_synth"/>
    <property type="match status" value="1"/>
</dbReference>
<feature type="domain" description="3-dehydroquinate synthase N-terminal" evidence="18">
    <location>
        <begin position="59"/>
        <end position="170"/>
    </location>
</feature>
<evidence type="ECO:0000256" key="10">
    <source>
        <dbReference type="ARBA" id="ARBA00022723"/>
    </source>
</evidence>
<feature type="binding site" evidence="17">
    <location>
        <position position="248"/>
    </location>
    <ligand>
        <name>Zn(2+)</name>
        <dbReference type="ChEBI" id="CHEBI:29105"/>
    </ligand>
</feature>
<dbReference type="RefSeq" id="WP_302930075.1">
    <property type="nucleotide sequence ID" value="NZ_JAJEPW010000085.1"/>
</dbReference>
<evidence type="ECO:0000256" key="3">
    <source>
        <dbReference type="ARBA" id="ARBA00004496"/>
    </source>
</evidence>
<evidence type="ECO:0000256" key="9">
    <source>
        <dbReference type="ARBA" id="ARBA00022605"/>
    </source>
</evidence>
<feature type="domain" description="3-dehydroquinate synthase C-terminal" evidence="19">
    <location>
        <begin position="172"/>
        <end position="304"/>
    </location>
</feature>